<keyword evidence="5" id="KW-1185">Reference proteome</keyword>
<dbReference type="PANTHER" id="PTHR28055:SF1">
    <property type="entry name" value="ALTERED INHERITANCE OF MITOCHONDRIA PROTEIN 41, MITOCHONDRIAL"/>
    <property type="match status" value="1"/>
</dbReference>
<dbReference type="InterPro" id="IPR042184">
    <property type="entry name" value="YqeY/Aim41_N"/>
</dbReference>
<evidence type="ECO:0000313" key="6">
    <source>
        <dbReference type="Proteomes" id="UP000557842"/>
    </source>
</evidence>
<protein>
    <submittedName>
        <fullName evidence="3">GatB/YqeY domain-containing protein</fullName>
    </submittedName>
</protein>
<dbReference type="PANTHER" id="PTHR28055">
    <property type="entry name" value="ALTERED INHERITANCE OF MITOCHONDRIA PROTEIN 41, MITOCHONDRIAL"/>
    <property type="match status" value="1"/>
</dbReference>
<dbReference type="InterPro" id="IPR003789">
    <property type="entry name" value="Asn/Gln_tRNA_amidoTrase-B-like"/>
</dbReference>
<accession>A0A5L4K9Z8</accession>
<name>A0A5L4K9Z8_CAMFE</name>
<dbReference type="Gene3D" id="1.10.10.410">
    <property type="match status" value="1"/>
</dbReference>
<reference evidence="3 6" key="1">
    <citation type="submission" date="2018-05" db="EMBL/GenBank/DDBJ databases">
        <authorList>
            <consortium name="PulseNet: The National Subtyping Network for Foodborne Disease Surveillance"/>
            <person name="Tarr C.L."/>
            <person name="Trees E."/>
            <person name="Katz L.S."/>
            <person name="Carleton-Romer H.A."/>
            <person name="Stroika S."/>
            <person name="Kucerova Z."/>
            <person name="Roache K.F."/>
            <person name="Sabol A.L."/>
            <person name="Besser J."/>
            <person name="Gerner-Smidt P."/>
        </authorList>
    </citation>
    <scope>NUCLEOTIDE SEQUENCE</scope>
    <source>
        <strain evidence="3">2014D-0197</strain>
        <strain evidence="1 6">2016D-0221</strain>
        <strain evidence="4">D4313</strain>
        <strain evidence="2 5">PNUSAC001503</strain>
    </source>
</reference>
<dbReference type="InterPro" id="IPR019004">
    <property type="entry name" value="YqeY/Aim41"/>
</dbReference>
<dbReference type="RefSeq" id="WP_002849571.1">
    <property type="nucleotide sequence ID" value="NZ_AABUZP020000005.1"/>
</dbReference>
<evidence type="ECO:0000313" key="3">
    <source>
        <dbReference type="EMBL" id="EAK0452987.1"/>
    </source>
</evidence>
<dbReference type="GO" id="GO:0016884">
    <property type="term" value="F:carbon-nitrogen ligase activity, with glutamine as amido-N-donor"/>
    <property type="evidence" value="ECO:0007669"/>
    <property type="project" value="InterPro"/>
</dbReference>
<dbReference type="Proteomes" id="UP000557842">
    <property type="component" value="Unassembled WGS sequence"/>
</dbReference>
<dbReference type="SUPFAM" id="SSF89095">
    <property type="entry name" value="GatB/YqeY motif"/>
    <property type="match status" value="1"/>
</dbReference>
<evidence type="ECO:0000313" key="1">
    <source>
        <dbReference type="EMBL" id="EAI5407237.1"/>
    </source>
</evidence>
<dbReference type="EMBL" id="AABTCC010000023">
    <property type="protein sequence ID" value="EAI8859647.1"/>
    <property type="molecule type" value="Genomic_DNA"/>
</dbReference>
<evidence type="ECO:0000313" key="5">
    <source>
        <dbReference type="Proteomes" id="UP000535509"/>
    </source>
</evidence>
<evidence type="ECO:0000313" key="2">
    <source>
        <dbReference type="EMBL" id="EAI8859647.1"/>
    </source>
</evidence>
<dbReference type="EMBL" id="AACCXM010000001">
    <property type="protein sequence ID" value="EAK0468024.1"/>
    <property type="molecule type" value="Genomic_DNA"/>
</dbReference>
<sequence>MSVKERILNDIKEAMKSKDNFRRDTLRMISSAFKQIEVDERITLSDERIFAILQTEIKRRNESASQYKAGGREDLEQKELEEVNIISSYLPTQLSDCELEEKLQNLISKNNFASIKDLGALMKVAKEELGASCDGKRMSDCAKKMLTK</sequence>
<dbReference type="Proteomes" id="UP000535509">
    <property type="component" value="Unassembled WGS sequence"/>
</dbReference>
<dbReference type="EMBL" id="AABQDW010000001">
    <property type="protein sequence ID" value="EAI5407237.1"/>
    <property type="molecule type" value="Genomic_DNA"/>
</dbReference>
<dbReference type="InterPro" id="IPR023168">
    <property type="entry name" value="GatB_Yqey_C_2"/>
</dbReference>
<evidence type="ECO:0000313" key="4">
    <source>
        <dbReference type="EMBL" id="EAK0468024.1"/>
    </source>
</evidence>
<dbReference type="OMA" id="AMGAVMK"/>
<dbReference type="Pfam" id="PF09424">
    <property type="entry name" value="YqeY"/>
    <property type="match status" value="1"/>
</dbReference>
<dbReference type="EMBL" id="AACCXK010000006">
    <property type="protein sequence ID" value="EAK0452987.1"/>
    <property type="molecule type" value="Genomic_DNA"/>
</dbReference>
<gene>
    <name evidence="3" type="ORF">AAH17_04880</name>
    <name evidence="4" type="ORF">AAH24_01360</name>
    <name evidence="1" type="ORF">BVH53_00715</name>
    <name evidence="2" type="ORF">CX802_07395</name>
</gene>
<comment type="caution">
    <text evidence="3">The sequence shown here is derived from an EMBL/GenBank/DDBJ whole genome shotgun (WGS) entry which is preliminary data.</text>
</comment>
<proteinExistence type="predicted"/>
<dbReference type="GeneID" id="61064843"/>
<dbReference type="Gene3D" id="1.10.1510.10">
    <property type="entry name" value="Uncharacterised protein YqeY/AIM41 PF09424, N-terminal domain"/>
    <property type="match status" value="1"/>
</dbReference>
<dbReference type="AlphaFoldDB" id="A0A5L4K9Z8"/>
<organism evidence="3">
    <name type="scientific">Campylobacter fetus</name>
    <dbReference type="NCBI Taxonomy" id="196"/>
    <lineage>
        <taxon>Bacteria</taxon>
        <taxon>Pseudomonadati</taxon>
        <taxon>Campylobacterota</taxon>
        <taxon>Epsilonproteobacteria</taxon>
        <taxon>Campylobacterales</taxon>
        <taxon>Campylobacteraceae</taxon>
        <taxon>Campylobacter</taxon>
    </lineage>
</organism>